<dbReference type="KEGG" id="palb:EJC50_00585"/>
<dbReference type="AlphaFoldDB" id="A0A3Q8X1K6"/>
<dbReference type="Gene3D" id="3.30.450.20">
    <property type="entry name" value="PAS domain"/>
    <property type="match status" value="1"/>
</dbReference>
<dbReference type="SMART" id="SM00267">
    <property type="entry name" value="GGDEF"/>
    <property type="match status" value="1"/>
</dbReference>
<dbReference type="NCBIfam" id="TIGR00254">
    <property type="entry name" value="GGDEF"/>
    <property type="match status" value="1"/>
</dbReference>
<organism evidence="5 6">
    <name type="scientific">Paenibacillus albus</name>
    <dbReference type="NCBI Taxonomy" id="2495582"/>
    <lineage>
        <taxon>Bacteria</taxon>
        <taxon>Bacillati</taxon>
        <taxon>Bacillota</taxon>
        <taxon>Bacilli</taxon>
        <taxon>Bacillales</taxon>
        <taxon>Paenibacillaceae</taxon>
        <taxon>Paenibacillus</taxon>
    </lineage>
</organism>
<dbReference type="InterPro" id="IPR001633">
    <property type="entry name" value="EAL_dom"/>
</dbReference>
<dbReference type="PROSITE" id="PS50883">
    <property type="entry name" value="EAL"/>
    <property type="match status" value="1"/>
</dbReference>
<feature type="domain" description="PAC" evidence="2">
    <location>
        <begin position="82"/>
        <end position="133"/>
    </location>
</feature>
<reference evidence="6" key="1">
    <citation type="submission" date="2018-12" db="EMBL/GenBank/DDBJ databases">
        <title>Genome sequence of Peanibacillus sp.</title>
        <authorList>
            <person name="Subramani G."/>
            <person name="Srinivasan S."/>
            <person name="Kim M.K."/>
        </authorList>
    </citation>
    <scope>NUCLEOTIDE SEQUENCE [LARGE SCALE GENOMIC DNA]</scope>
    <source>
        <strain evidence="6">18JY67-1</strain>
    </source>
</reference>
<dbReference type="InterPro" id="IPR052155">
    <property type="entry name" value="Biofilm_reg_signaling"/>
</dbReference>
<dbReference type="Pfam" id="PF08448">
    <property type="entry name" value="PAS_4"/>
    <property type="match status" value="1"/>
</dbReference>
<evidence type="ECO:0000313" key="6">
    <source>
        <dbReference type="Proteomes" id="UP000272528"/>
    </source>
</evidence>
<dbReference type="InterPro" id="IPR000700">
    <property type="entry name" value="PAS-assoc_C"/>
</dbReference>
<feature type="domain" description="GGDEF" evidence="4">
    <location>
        <begin position="155"/>
        <end position="284"/>
    </location>
</feature>
<evidence type="ECO:0000259" key="2">
    <source>
        <dbReference type="PROSITE" id="PS50113"/>
    </source>
</evidence>
<dbReference type="SUPFAM" id="SSF55073">
    <property type="entry name" value="Nucleotide cyclase"/>
    <property type="match status" value="1"/>
</dbReference>
<dbReference type="Gene3D" id="3.20.20.450">
    <property type="entry name" value="EAL domain"/>
    <property type="match status" value="1"/>
</dbReference>
<dbReference type="Pfam" id="PF00563">
    <property type="entry name" value="EAL"/>
    <property type="match status" value="1"/>
</dbReference>
<dbReference type="SUPFAM" id="SSF141868">
    <property type="entry name" value="EAL domain-like"/>
    <property type="match status" value="1"/>
</dbReference>
<dbReference type="PROSITE" id="PS50113">
    <property type="entry name" value="PAC"/>
    <property type="match status" value="1"/>
</dbReference>
<dbReference type="OrthoDB" id="9759607at2"/>
<dbReference type="RefSeq" id="WP_126011392.1">
    <property type="nucleotide sequence ID" value="NZ_CP034437.1"/>
</dbReference>
<dbReference type="InterPro" id="IPR043128">
    <property type="entry name" value="Rev_trsase/Diguanyl_cyclase"/>
</dbReference>
<sequence>MINNSFHLQIGQMLDDISDTVFIMKVDGMELTYYYINRAATRLTGITLDEMGKTFFEFYDKSPMADYLYRKYVKVLTERTVLRYEDGVVMPNGTMSGETVLTPIYDESGAIAYIFSITRDITDRKNYENLLVHYAYHDDLCLLHNRRYLLEQLGSAEALFLLDLDCFKNINDTFGHDAGDAVLIEAASRLHAAFGPEYTLVRLGGDEFIVAASKQVNPEATALLILELFQPAFDVRDQQLKLSVSVGVATRHDGEDIPTLLKQADIALYKAKGAGRKGYHIYESTSKYDHVENFIHELALSNAIELQEFELYYQLIYSPQQEQVVGAEALLRWNRTGIGVVSPADFIPVTEQTGLIVPIGYWVIRQACRDWHRLLERFGEGFKVSVNISSVQLSEPNFVERVIEIVENEGVPAQGIELELTESSVIHNYQQVEQTLEQLRAVGFTIALDDFGTGYSSLSMLTLLPIDKLKIDRSFIRDMNQSLFSAMLVMAEALHMKVIAEGVEDAAQYQMLKEMNCWGLQGYLINKPIALDALLQHAVSQMQ</sequence>
<dbReference type="PROSITE" id="PS50887">
    <property type="entry name" value="GGDEF"/>
    <property type="match status" value="1"/>
</dbReference>
<evidence type="ECO:0000313" key="5">
    <source>
        <dbReference type="EMBL" id="AZN38339.1"/>
    </source>
</evidence>
<dbReference type="Gene3D" id="3.30.70.270">
    <property type="match status" value="1"/>
</dbReference>
<dbReference type="EMBL" id="CP034437">
    <property type="protein sequence ID" value="AZN38339.1"/>
    <property type="molecule type" value="Genomic_DNA"/>
</dbReference>
<dbReference type="InterPro" id="IPR035919">
    <property type="entry name" value="EAL_sf"/>
</dbReference>
<dbReference type="NCBIfam" id="TIGR00229">
    <property type="entry name" value="sensory_box"/>
    <property type="match status" value="1"/>
</dbReference>
<dbReference type="CDD" id="cd00130">
    <property type="entry name" value="PAS"/>
    <property type="match status" value="1"/>
</dbReference>
<dbReference type="CDD" id="cd01948">
    <property type="entry name" value="EAL"/>
    <property type="match status" value="1"/>
</dbReference>
<evidence type="ECO:0000259" key="4">
    <source>
        <dbReference type="PROSITE" id="PS50887"/>
    </source>
</evidence>
<evidence type="ECO:0000259" key="3">
    <source>
        <dbReference type="PROSITE" id="PS50883"/>
    </source>
</evidence>
<dbReference type="PROSITE" id="PS50112">
    <property type="entry name" value="PAS"/>
    <property type="match status" value="1"/>
</dbReference>
<dbReference type="InterPro" id="IPR000160">
    <property type="entry name" value="GGDEF_dom"/>
</dbReference>
<dbReference type="Pfam" id="PF00990">
    <property type="entry name" value="GGDEF"/>
    <property type="match status" value="1"/>
</dbReference>
<dbReference type="SMART" id="SM00052">
    <property type="entry name" value="EAL"/>
    <property type="match status" value="1"/>
</dbReference>
<dbReference type="InterPro" id="IPR035965">
    <property type="entry name" value="PAS-like_dom_sf"/>
</dbReference>
<dbReference type="PANTHER" id="PTHR44757">
    <property type="entry name" value="DIGUANYLATE CYCLASE DGCP"/>
    <property type="match status" value="1"/>
</dbReference>
<dbReference type="Proteomes" id="UP000272528">
    <property type="component" value="Chromosome"/>
</dbReference>
<dbReference type="InterPro" id="IPR013656">
    <property type="entry name" value="PAS_4"/>
</dbReference>
<dbReference type="PANTHER" id="PTHR44757:SF2">
    <property type="entry name" value="BIOFILM ARCHITECTURE MAINTENANCE PROTEIN MBAA"/>
    <property type="match status" value="1"/>
</dbReference>
<dbReference type="CDD" id="cd01949">
    <property type="entry name" value="GGDEF"/>
    <property type="match status" value="1"/>
</dbReference>
<name>A0A3Q8X1K6_9BACL</name>
<feature type="domain" description="PAS" evidence="1">
    <location>
        <begin position="12"/>
        <end position="51"/>
    </location>
</feature>
<protein>
    <submittedName>
        <fullName evidence="5">Phosphodiesterase</fullName>
    </submittedName>
</protein>
<dbReference type="InterPro" id="IPR029787">
    <property type="entry name" value="Nucleotide_cyclase"/>
</dbReference>
<dbReference type="SUPFAM" id="SSF55785">
    <property type="entry name" value="PYP-like sensor domain (PAS domain)"/>
    <property type="match status" value="1"/>
</dbReference>
<evidence type="ECO:0000259" key="1">
    <source>
        <dbReference type="PROSITE" id="PS50112"/>
    </source>
</evidence>
<gene>
    <name evidence="5" type="ORF">EJC50_00585</name>
</gene>
<keyword evidence="6" id="KW-1185">Reference proteome</keyword>
<proteinExistence type="predicted"/>
<dbReference type="InterPro" id="IPR000014">
    <property type="entry name" value="PAS"/>
</dbReference>
<accession>A0A3Q8X1K6</accession>
<feature type="domain" description="EAL" evidence="3">
    <location>
        <begin position="293"/>
        <end position="542"/>
    </location>
</feature>